<protein>
    <recommendedName>
        <fullName evidence="6">O-antigen ligase-related domain-containing protein</fullName>
    </recommendedName>
</protein>
<organism evidence="7 8">
    <name type="scientific">Pseudohalioglobus lutimaris</name>
    <dbReference type="NCBI Taxonomy" id="1737061"/>
    <lineage>
        <taxon>Bacteria</taxon>
        <taxon>Pseudomonadati</taxon>
        <taxon>Pseudomonadota</taxon>
        <taxon>Gammaproteobacteria</taxon>
        <taxon>Cellvibrionales</taxon>
        <taxon>Halieaceae</taxon>
        <taxon>Pseudohalioglobus</taxon>
    </lineage>
</organism>
<feature type="transmembrane region" description="Helical" evidence="5">
    <location>
        <begin position="165"/>
        <end position="185"/>
    </location>
</feature>
<evidence type="ECO:0000256" key="4">
    <source>
        <dbReference type="ARBA" id="ARBA00023136"/>
    </source>
</evidence>
<gene>
    <name evidence="7" type="ORF">C0039_03320</name>
</gene>
<evidence type="ECO:0000256" key="5">
    <source>
        <dbReference type="SAM" id="Phobius"/>
    </source>
</evidence>
<dbReference type="RefSeq" id="WP_101517233.1">
    <property type="nucleotide sequence ID" value="NZ_PKUS01000002.1"/>
</dbReference>
<feature type="transmembrane region" description="Helical" evidence="5">
    <location>
        <begin position="46"/>
        <end position="66"/>
    </location>
</feature>
<dbReference type="AlphaFoldDB" id="A0A2N5X6Z4"/>
<dbReference type="PANTHER" id="PTHR37422">
    <property type="entry name" value="TEICHURONIC ACID BIOSYNTHESIS PROTEIN TUAE"/>
    <property type="match status" value="1"/>
</dbReference>
<evidence type="ECO:0000259" key="6">
    <source>
        <dbReference type="Pfam" id="PF04932"/>
    </source>
</evidence>
<keyword evidence="8" id="KW-1185">Reference proteome</keyword>
<feature type="transmembrane region" description="Helical" evidence="5">
    <location>
        <begin position="109"/>
        <end position="128"/>
    </location>
</feature>
<dbReference type="Pfam" id="PF04932">
    <property type="entry name" value="Wzy_C"/>
    <property type="match status" value="1"/>
</dbReference>
<comment type="caution">
    <text evidence="7">The sequence shown here is derived from an EMBL/GenBank/DDBJ whole genome shotgun (WGS) entry which is preliminary data.</text>
</comment>
<evidence type="ECO:0000256" key="2">
    <source>
        <dbReference type="ARBA" id="ARBA00022692"/>
    </source>
</evidence>
<feature type="transmembrane region" description="Helical" evidence="5">
    <location>
        <begin position="236"/>
        <end position="254"/>
    </location>
</feature>
<dbReference type="InterPro" id="IPR051533">
    <property type="entry name" value="WaaL-like"/>
</dbReference>
<feature type="transmembrane region" description="Helical" evidence="5">
    <location>
        <begin position="73"/>
        <end position="89"/>
    </location>
</feature>
<dbReference type="InterPro" id="IPR007016">
    <property type="entry name" value="O-antigen_ligase-rel_domated"/>
</dbReference>
<dbReference type="EMBL" id="PKUS01000002">
    <property type="protein sequence ID" value="PLW70251.1"/>
    <property type="molecule type" value="Genomic_DNA"/>
</dbReference>
<dbReference type="GO" id="GO:0016020">
    <property type="term" value="C:membrane"/>
    <property type="evidence" value="ECO:0007669"/>
    <property type="project" value="UniProtKB-SubCell"/>
</dbReference>
<keyword evidence="3 5" id="KW-1133">Transmembrane helix</keyword>
<feature type="transmembrane region" description="Helical" evidence="5">
    <location>
        <begin position="310"/>
        <end position="327"/>
    </location>
</feature>
<feature type="transmembrane region" description="Helical" evidence="5">
    <location>
        <begin position="197"/>
        <end position="216"/>
    </location>
</feature>
<feature type="transmembrane region" description="Helical" evidence="5">
    <location>
        <begin position="450"/>
        <end position="471"/>
    </location>
</feature>
<name>A0A2N5X6Z4_9GAMM</name>
<evidence type="ECO:0000256" key="3">
    <source>
        <dbReference type="ARBA" id="ARBA00022989"/>
    </source>
</evidence>
<evidence type="ECO:0000256" key="1">
    <source>
        <dbReference type="ARBA" id="ARBA00004141"/>
    </source>
</evidence>
<accession>A0A2N5X6Z4</accession>
<keyword evidence="2 5" id="KW-0812">Transmembrane</keyword>
<proteinExistence type="predicted"/>
<reference evidence="7 8" key="1">
    <citation type="submission" date="2018-01" db="EMBL/GenBank/DDBJ databases">
        <title>The draft genome sequence of Halioglobus lutimaris HF004.</title>
        <authorList>
            <person name="Du Z.-J."/>
            <person name="Shi M.-J."/>
        </authorList>
    </citation>
    <scope>NUCLEOTIDE SEQUENCE [LARGE SCALE GENOMIC DNA]</scope>
    <source>
        <strain evidence="7 8">HF004</strain>
    </source>
</reference>
<feature type="transmembrane region" description="Helical" evidence="5">
    <location>
        <begin position="266"/>
        <end position="282"/>
    </location>
</feature>
<dbReference type="PANTHER" id="PTHR37422:SF13">
    <property type="entry name" value="LIPOPOLYSACCHARIDE BIOSYNTHESIS PROTEIN PA4999-RELATED"/>
    <property type="match status" value="1"/>
</dbReference>
<dbReference type="Proteomes" id="UP000235005">
    <property type="component" value="Unassembled WGS sequence"/>
</dbReference>
<feature type="domain" description="O-antigen ligase-related" evidence="6">
    <location>
        <begin position="271"/>
        <end position="428"/>
    </location>
</feature>
<evidence type="ECO:0000313" key="7">
    <source>
        <dbReference type="EMBL" id="PLW70251.1"/>
    </source>
</evidence>
<feature type="transmembrane region" description="Helical" evidence="5">
    <location>
        <begin position="21"/>
        <end position="40"/>
    </location>
</feature>
<evidence type="ECO:0000313" key="8">
    <source>
        <dbReference type="Proteomes" id="UP000235005"/>
    </source>
</evidence>
<keyword evidence="4 5" id="KW-0472">Membrane</keyword>
<sequence length="518" mass="57894">MHNSPDNLTANSPGRSDTLQSAIFVLVYLTAAIAIMLEWGNELFQSYYIDGVVLVSAVYFVLLLLLSSHSLRLFYLLTPVVVISVPNAINDLLPAYAMAPLSDLGAAHFAFFTHIDLYLLFGIIFHGARSGSERPGAINPIWMLVVLAAYLGGYLYAMWSDQRSLGGFAVWAFQYRYILLAMAFVSLPSLQGQRVWLMLWGLYLATLLNIVESILFTEFRLGGLSEHRLTSGNLGHNAFGNYLAAVAMVSYAHYSSARRMESPNQWVLAIFFLVFTSAAFLTDTRMSALALLASLILFHLAFYRIVRLSALVPVVVAMFVLMSPLGISNLQNVGEYVGEVLPKVVDEAQRASVNDAPVTTETATTQTRMILWRGAWQMIQENPLYGVGAGEWNFVKSRYAIHWDTMLDSHNDYLHYLACSGLIVGCVFILFLYATPWITALKLAYQDRMLMFRYCPFLVFSITLSMCSLSNSNSHKHQIFTMLALFAMMALRYRAENVAEDPGWRYCAGIGEGNVSDE</sequence>
<feature type="transmembrane region" description="Helical" evidence="5">
    <location>
        <begin position="413"/>
        <end position="438"/>
    </location>
</feature>
<feature type="transmembrane region" description="Helical" evidence="5">
    <location>
        <begin position="140"/>
        <end position="159"/>
    </location>
</feature>
<comment type="subcellular location">
    <subcellularLocation>
        <location evidence="1">Membrane</location>
        <topology evidence="1">Multi-pass membrane protein</topology>
    </subcellularLocation>
</comment>